<gene>
    <name evidence="1" type="ORF">Maq22A_1p36650</name>
</gene>
<name>A0A0C6FMA5_9HYPH</name>
<dbReference type="SUPFAM" id="SSF50405">
    <property type="entry name" value="Actin-crosslinking proteins"/>
    <property type="match status" value="1"/>
</dbReference>
<dbReference type="PATRIC" id="fig|270351.10.peg.6607"/>
<evidence type="ECO:0000313" key="1">
    <source>
        <dbReference type="EMBL" id="BAQ49528.1"/>
    </source>
</evidence>
<dbReference type="KEGG" id="maqu:Maq22A_1p36650"/>
<organism evidence="1 2">
    <name type="scientific">Methylobacterium aquaticum</name>
    <dbReference type="NCBI Taxonomy" id="270351"/>
    <lineage>
        <taxon>Bacteria</taxon>
        <taxon>Pseudomonadati</taxon>
        <taxon>Pseudomonadota</taxon>
        <taxon>Alphaproteobacteria</taxon>
        <taxon>Hyphomicrobiales</taxon>
        <taxon>Methylobacteriaceae</taxon>
        <taxon>Methylobacterium</taxon>
    </lineage>
</organism>
<dbReference type="InterPro" id="IPR008999">
    <property type="entry name" value="Actin-crosslinking"/>
</dbReference>
<accession>A0A0C6FMA5</accession>
<dbReference type="AlphaFoldDB" id="A0A0C6FMA5"/>
<dbReference type="Proteomes" id="UP000061432">
    <property type="component" value="Plasmid pMaq22A_1p"/>
</dbReference>
<reference evidence="1 2" key="1">
    <citation type="journal article" date="2015" name="Genome Announc.">
        <title>Complete Genome Sequence of Methylobacterium aquaticum Strain 22A, Isolated from Racomitrium japonicum Moss.</title>
        <authorList>
            <person name="Tani A."/>
            <person name="Ogura Y."/>
            <person name="Hayashi T."/>
            <person name="Kimbara K."/>
        </authorList>
    </citation>
    <scope>NUCLEOTIDE SEQUENCE [LARGE SCALE GENOMIC DNA]</scope>
    <source>
        <strain evidence="1 2">MA-22A</strain>
        <plasmid evidence="2">Plasmid pMaq22A_1p DNA</plasmid>
    </source>
</reference>
<dbReference type="Gene3D" id="2.80.10.50">
    <property type="match status" value="1"/>
</dbReference>
<sequence>MNENIIVIYEDEEIKVVFCPGRSDFAVITFGDMVSLADGVRFFADTPLKKLGFTAVGVMAKKTNWFPRANMHACAPCINRTLRDYETRVVYGGSMGGYAAIKYSRLLEASHVISLCPQWSLDSSECDGFNPGWESYYVEEMKGMGIRHNDVQGQVFIFVDPFETLDMFHLRRIIDKYPLAIIIKTPMIGHKITTVLAGTNKLSDLISASIDNDVNSLRVIGRNARLNSPIRKQNAFEAMKRRLPAIADKYLEKKYNQWFLLYNYEQWALLADSSTNHEFQHIIESFNNLKARPRSIIYQHLICSYLAQLARGKVAVMTSHKSILIYSISENSVFHKSGPRKKSDILVECLQDTEKASLSILVGETRFPLAVSEGGKLFVSPTIDGRGKSNYFTLEEREDGRFCIKSNNGYLCALPDGSIICNRSNADEWEMLNYSVTKLDN</sequence>
<evidence type="ECO:0000313" key="2">
    <source>
        <dbReference type="Proteomes" id="UP000061432"/>
    </source>
</evidence>
<dbReference type="OrthoDB" id="7247356at2"/>
<evidence type="ECO:0008006" key="3">
    <source>
        <dbReference type="Google" id="ProtNLM"/>
    </source>
</evidence>
<dbReference type="RefSeq" id="WP_145984752.1">
    <property type="nucleotide sequence ID" value="NZ_AP014705.1"/>
</dbReference>
<keyword evidence="1" id="KW-0614">Plasmid</keyword>
<dbReference type="CDD" id="cd00257">
    <property type="entry name" value="beta-trefoil_FSCN-like"/>
    <property type="match status" value="1"/>
</dbReference>
<dbReference type="EMBL" id="AP014705">
    <property type="protein sequence ID" value="BAQ49528.1"/>
    <property type="molecule type" value="Genomic_DNA"/>
</dbReference>
<proteinExistence type="predicted"/>
<geneLocation type="plasmid" evidence="2">
    <name>pMaq22A_1p DNA</name>
</geneLocation>
<protein>
    <recommendedName>
        <fullName evidence="3">Alpha/beta hydrolase</fullName>
    </recommendedName>
</protein>
<reference evidence="2" key="2">
    <citation type="submission" date="2015-01" db="EMBL/GenBank/DDBJ databases">
        <title>Complete genome sequence of Methylobacterium aquaticum strain 22A.</title>
        <authorList>
            <person name="Tani A."/>
            <person name="Ogura Y."/>
            <person name="Hayashi T."/>
        </authorList>
    </citation>
    <scope>NUCLEOTIDE SEQUENCE [LARGE SCALE GENOMIC DNA]</scope>
    <source>
        <strain evidence="2">MA-22A</strain>
        <plasmid evidence="2">Plasmid pMaq22A_1p DNA</plasmid>
    </source>
</reference>